<dbReference type="STRING" id="4572.M7ZL69"/>
<evidence type="ECO:0000256" key="9">
    <source>
        <dbReference type="PIRSR" id="PIRSR615500-1"/>
    </source>
</evidence>
<keyword evidence="8" id="KW-0325">Glycoprotein</keyword>
<evidence type="ECO:0000256" key="8">
    <source>
        <dbReference type="ARBA" id="ARBA00023180"/>
    </source>
</evidence>
<organism evidence="14">
    <name type="scientific">Triticum urartu</name>
    <name type="common">Red wild einkorn</name>
    <name type="synonym">Crithodium urartu</name>
    <dbReference type="NCBI Taxonomy" id="4572"/>
    <lineage>
        <taxon>Eukaryota</taxon>
        <taxon>Viridiplantae</taxon>
        <taxon>Streptophyta</taxon>
        <taxon>Embryophyta</taxon>
        <taxon>Tracheophyta</taxon>
        <taxon>Spermatophyta</taxon>
        <taxon>Magnoliopsida</taxon>
        <taxon>Liliopsida</taxon>
        <taxon>Poales</taxon>
        <taxon>Poaceae</taxon>
        <taxon>BOP clade</taxon>
        <taxon>Pooideae</taxon>
        <taxon>Triticodae</taxon>
        <taxon>Triticeae</taxon>
        <taxon>Triticinae</taxon>
        <taxon>Triticum</taxon>
    </lineage>
</organism>
<dbReference type="Pfam" id="PF05922">
    <property type="entry name" value="Inhibitor_I9"/>
    <property type="match status" value="1"/>
</dbReference>
<dbReference type="Gene3D" id="3.40.50.200">
    <property type="entry name" value="Peptidase S8/S53 domain"/>
    <property type="match status" value="2"/>
</dbReference>
<evidence type="ECO:0000313" key="14">
    <source>
        <dbReference type="EMBL" id="EMS48839.1"/>
    </source>
</evidence>
<dbReference type="Pfam" id="PF17766">
    <property type="entry name" value="fn3_6"/>
    <property type="match status" value="2"/>
</dbReference>
<evidence type="ECO:0000256" key="1">
    <source>
        <dbReference type="ARBA" id="ARBA00004613"/>
    </source>
</evidence>
<dbReference type="PROSITE" id="PS51892">
    <property type="entry name" value="SUBTILASE"/>
    <property type="match status" value="1"/>
</dbReference>
<evidence type="ECO:0000256" key="2">
    <source>
        <dbReference type="ARBA" id="ARBA00011073"/>
    </source>
</evidence>
<keyword evidence="4 10" id="KW-0645">Protease</keyword>
<dbReference type="InterPro" id="IPR034197">
    <property type="entry name" value="Peptidases_S8_3"/>
</dbReference>
<dbReference type="SUPFAM" id="SSF54897">
    <property type="entry name" value="Protease propeptides/inhibitors"/>
    <property type="match status" value="1"/>
</dbReference>
<dbReference type="PRINTS" id="PR00723">
    <property type="entry name" value="SUBTILISIN"/>
</dbReference>
<feature type="active site" description="Charge relay system" evidence="9 10">
    <location>
        <position position="524"/>
    </location>
</feature>
<dbReference type="FunFam" id="3.40.50.200:FF:000006">
    <property type="entry name" value="Subtilisin-like protease SBT1.5"/>
    <property type="match status" value="1"/>
</dbReference>
<accession>M7ZL69</accession>
<dbReference type="Gene3D" id="2.60.40.2310">
    <property type="match status" value="2"/>
</dbReference>
<proteinExistence type="inferred from homology"/>
<dbReference type="InterPro" id="IPR000209">
    <property type="entry name" value="Peptidase_S8/S53_dom"/>
</dbReference>
<dbReference type="EMBL" id="KD249876">
    <property type="protein sequence ID" value="EMS48839.1"/>
    <property type="molecule type" value="Genomic_DNA"/>
</dbReference>
<protein>
    <submittedName>
        <fullName evidence="14">Subtilisin-like protease</fullName>
    </submittedName>
</protein>
<evidence type="ECO:0000256" key="4">
    <source>
        <dbReference type="ARBA" id="ARBA00022670"/>
    </source>
</evidence>
<evidence type="ECO:0000256" key="10">
    <source>
        <dbReference type="PROSITE-ProRule" id="PRU01240"/>
    </source>
</evidence>
<feature type="domain" description="Subtilisin-like protease fibronectin type-III" evidence="13">
    <location>
        <begin position="640"/>
        <end position="736"/>
    </location>
</feature>
<dbReference type="FunFam" id="3.30.70.80:FF:000003">
    <property type="entry name" value="Subtilisin-like protease SBT1.9"/>
    <property type="match status" value="1"/>
</dbReference>
<dbReference type="InterPro" id="IPR045051">
    <property type="entry name" value="SBT"/>
</dbReference>
<evidence type="ECO:0000256" key="6">
    <source>
        <dbReference type="ARBA" id="ARBA00022801"/>
    </source>
</evidence>
<dbReference type="GO" id="GO:0004252">
    <property type="term" value="F:serine-type endopeptidase activity"/>
    <property type="evidence" value="ECO:0007669"/>
    <property type="project" value="UniProtKB-UniRule"/>
</dbReference>
<dbReference type="SUPFAM" id="SSF52743">
    <property type="entry name" value="Subtilisin-like"/>
    <property type="match status" value="2"/>
</dbReference>
<dbReference type="InterPro" id="IPR041469">
    <property type="entry name" value="Subtilisin-like_FN3"/>
</dbReference>
<keyword evidence="3" id="KW-0964">Secreted</keyword>
<dbReference type="CDD" id="cd04852">
    <property type="entry name" value="Peptidases_S8_3"/>
    <property type="match status" value="1"/>
</dbReference>
<comment type="subcellular location">
    <subcellularLocation>
        <location evidence="1">Secreted</location>
    </subcellularLocation>
</comment>
<feature type="active site" description="Charge relay system" evidence="9 10">
    <location>
        <position position="205"/>
    </location>
</feature>
<evidence type="ECO:0000256" key="7">
    <source>
        <dbReference type="ARBA" id="ARBA00022825"/>
    </source>
</evidence>
<keyword evidence="5" id="KW-0732">Signal</keyword>
<dbReference type="PROSITE" id="PS00138">
    <property type="entry name" value="SUBTILASE_SER"/>
    <property type="match status" value="1"/>
</dbReference>
<sequence length="1050" mass="111852">MLPWVALLLVALSVRPAASADAVAAASYIVHMDKSAMPSGFSSHLRWYESTLAAAAPAAEMFYVYDHAMHGFAARLPEEELDRLRRSPGFVSCYRDDARVVRDTTHTPEFLGVSAAGGIWEASNYGENVIIGVVDTGVWPESASFRDDGLPPVPARWKGFCESGTAFDAAKVCNRKLVGARKFNKGLIANNVTVAVNSPRDTDGHGTHTSSTAAGSPVSGASFFGYARGIARGMAPRARVAVDQGLWDEGSSTSDILAAMDQAIADGGDVLSLSLGLNGRQLYEDPVAIGAFAAMQRGVFVSTSAGNDGPDLGYLHNGSPWVLTVGSGTVDRKFSGVVRLGDGTTFVGESLYPGTPSSLGNTGLMFLHTCDNDTLLSMNRDKVVLCNATDTDSLGSAISAAQNAKVRAALFLSSDPFRELSESFVFPGVILSPQDAPALMHYIERSRMPKASIKFAVTVVDTKPAPLVATYSSRGPAASCPTVLKPDLFAPGSLILASWAENVSVANVGQQPLFGKFNIISGTSMSCPHASGVAALLKAVHPEWSPAAVRSAMMTTANTVDNTFAPIKDMSGGDQNGPASPLAMGSGHINPNRALAPGLVYEAGPGDYIKLMCAMNYTTAQIKTVAQSLAPVDCVDASLDLNYPSFIAYFDTIGDKTFARTVTNVGDGPARYSATVEGLDGLKVSGGPNRLNRLMFGGKHEKQRYTVVIQVRDELMPEVVLYGSLTWVDDNGNDKVVLCNATGTDSLGSAISAAQSARVRAALFLSSDLFRELSEGFVFLGMILSPQDAPTLMHYIQRSRTPKASIKFAVTVVDTKPAPLVATYSSRGPAASCSMVLKLGLFAPGSLILASWVENISVANVEQQPLFGKFNIISETSMWCPHASGMAALLKAVHPEWRPAAALGLVYEAGSYDYIKIMCAMNYMTVQIKIVARSSTRVDCVGASLDLNYPSFIMYFDTTGDNTFVRTVTNVGDGPARYSATVEGLDGLKMSVMPNRLVFGKKHEKQRYMVVIQVRDELMPEVVLHGSLTWVDDNGKYTVIGRDNEASESL</sequence>
<dbReference type="eggNOG" id="ENOG502QT5U">
    <property type="taxonomic scope" value="Eukaryota"/>
</dbReference>
<dbReference type="Pfam" id="PF00082">
    <property type="entry name" value="Peptidase_S8"/>
    <property type="match status" value="2"/>
</dbReference>
<dbReference type="InterPro" id="IPR023828">
    <property type="entry name" value="Peptidase_S8_Ser-AS"/>
</dbReference>
<dbReference type="InterPro" id="IPR015500">
    <property type="entry name" value="Peptidase_S8_subtilisin-rel"/>
</dbReference>
<dbReference type="GO" id="GO:0006508">
    <property type="term" value="P:proteolysis"/>
    <property type="evidence" value="ECO:0007669"/>
    <property type="project" value="UniProtKB-KW"/>
</dbReference>
<dbReference type="PANTHER" id="PTHR10795">
    <property type="entry name" value="PROPROTEIN CONVERTASE SUBTILISIN/KEXIN"/>
    <property type="match status" value="1"/>
</dbReference>
<feature type="domain" description="Peptidase S8/S53" evidence="11">
    <location>
        <begin position="126"/>
        <end position="561"/>
    </location>
</feature>
<dbReference type="Gene3D" id="3.30.70.80">
    <property type="entry name" value="Peptidase S8 propeptide/proteinase inhibitor I9"/>
    <property type="match status" value="1"/>
</dbReference>
<dbReference type="InterPro" id="IPR037045">
    <property type="entry name" value="S8pro/Inhibitor_I9_sf"/>
</dbReference>
<evidence type="ECO:0000259" key="13">
    <source>
        <dbReference type="Pfam" id="PF17766"/>
    </source>
</evidence>
<reference evidence="14" key="1">
    <citation type="journal article" date="2013" name="Nature">
        <title>Draft genome of the wheat A-genome progenitor Triticum urartu.</title>
        <authorList>
            <person name="Ling H.Q."/>
            <person name="Zhao S."/>
            <person name="Liu D."/>
            <person name="Wang J."/>
            <person name="Sun H."/>
            <person name="Zhang C."/>
            <person name="Fan H."/>
            <person name="Li D."/>
            <person name="Dong L."/>
            <person name="Tao Y."/>
            <person name="Gao C."/>
            <person name="Wu H."/>
            <person name="Li Y."/>
            <person name="Cui Y."/>
            <person name="Guo X."/>
            <person name="Zheng S."/>
            <person name="Wang B."/>
            <person name="Yu K."/>
            <person name="Liang Q."/>
            <person name="Yang W."/>
            <person name="Lou X."/>
            <person name="Chen J."/>
            <person name="Feng M."/>
            <person name="Jian J."/>
            <person name="Zhang X."/>
            <person name="Luo G."/>
            <person name="Jiang Y."/>
            <person name="Liu J."/>
            <person name="Wang Z."/>
            <person name="Sha Y."/>
            <person name="Zhang B."/>
            <person name="Wu H."/>
            <person name="Tang D."/>
            <person name="Shen Q."/>
            <person name="Xue P."/>
            <person name="Zou S."/>
            <person name="Wang X."/>
            <person name="Liu X."/>
            <person name="Wang F."/>
            <person name="Yang Y."/>
            <person name="An X."/>
            <person name="Dong Z."/>
            <person name="Zhang K."/>
            <person name="Zhang X."/>
            <person name="Luo M.C."/>
            <person name="Dvorak J."/>
            <person name="Tong Y."/>
            <person name="Wang J."/>
            <person name="Yang H."/>
            <person name="Li Z."/>
            <person name="Wang D."/>
            <person name="Zhang A."/>
            <person name="Wang J."/>
        </authorList>
    </citation>
    <scope>NUCLEOTIDE SEQUENCE</scope>
</reference>
<evidence type="ECO:0000259" key="11">
    <source>
        <dbReference type="Pfam" id="PF00082"/>
    </source>
</evidence>
<dbReference type="AlphaFoldDB" id="M7ZL69"/>
<dbReference type="CDD" id="cd02120">
    <property type="entry name" value="PA_subtilisin_like"/>
    <property type="match status" value="1"/>
</dbReference>
<evidence type="ECO:0000256" key="3">
    <source>
        <dbReference type="ARBA" id="ARBA00022525"/>
    </source>
</evidence>
<dbReference type="GO" id="GO:0005576">
    <property type="term" value="C:extracellular region"/>
    <property type="evidence" value="ECO:0007669"/>
    <property type="project" value="UniProtKB-SubCell"/>
</dbReference>
<dbReference type="InterPro" id="IPR036852">
    <property type="entry name" value="Peptidase_S8/S53_dom_sf"/>
</dbReference>
<feature type="domain" description="Peptidase S8/S53" evidence="11">
    <location>
        <begin position="804"/>
        <end position="901"/>
    </location>
</feature>
<keyword evidence="7 10" id="KW-0720">Serine protease</keyword>
<feature type="domain" description="Inhibitor I9" evidence="12">
    <location>
        <begin position="27"/>
        <end position="97"/>
    </location>
</feature>
<name>M7ZL69_TRIUA</name>
<comment type="similarity">
    <text evidence="2 10">Belongs to the peptidase S8 family.</text>
</comment>
<dbReference type="Gene3D" id="3.50.30.30">
    <property type="match status" value="1"/>
</dbReference>
<evidence type="ECO:0000256" key="5">
    <source>
        <dbReference type="ARBA" id="ARBA00022729"/>
    </source>
</evidence>
<feature type="active site" description="Charge relay system" evidence="9 10">
    <location>
        <position position="135"/>
    </location>
</feature>
<gene>
    <name evidence="14" type="ORF">TRIUR3_22124</name>
</gene>
<dbReference type="InterPro" id="IPR010259">
    <property type="entry name" value="S8pro/Inhibitor_I9"/>
</dbReference>
<feature type="domain" description="Subtilisin-like protease fibronectin type-III" evidence="13">
    <location>
        <begin position="946"/>
        <end position="1039"/>
    </location>
</feature>
<keyword evidence="6 10" id="KW-0378">Hydrolase</keyword>
<dbReference type="OMA" id="MHYIERS"/>
<evidence type="ECO:0000259" key="12">
    <source>
        <dbReference type="Pfam" id="PF05922"/>
    </source>
</evidence>